<keyword evidence="2" id="KW-1185">Reference proteome</keyword>
<organism evidence="1 2">
    <name type="scientific">Periconia macrospinosa</name>
    <dbReference type="NCBI Taxonomy" id="97972"/>
    <lineage>
        <taxon>Eukaryota</taxon>
        <taxon>Fungi</taxon>
        <taxon>Dikarya</taxon>
        <taxon>Ascomycota</taxon>
        <taxon>Pezizomycotina</taxon>
        <taxon>Dothideomycetes</taxon>
        <taxon>Pleosporomycetidae</taxon>
        <taxon>Pleosporales</taxon>
        <taxon>Massarineae</taxon>
        <taxon>Periconiaceae</taxon>
        <taxon>Periconia</taxon>
    </lineage>
</organism>
<name>A0A2V1E1R0_9PLEO</name>
<evidence type="ECO:0000313" key="2">
    <source>
        <dbReference type="Proteomes" id="UP000244855"/>
    </source>
</evidence>
<accession>A0A2V1E1R0</accession>
<dbReference type="AlphaFoldDB" id="A0A2V1E1R0"/>
<reference evidence="1 2" key="1">
    <citation type="journal article" date="2018" name="Sci. Rep.">
        <title>Comparative genomics provides insights into the lifestyle and reveals functional heterogeneity of dark septate endophytic fungi.</title>
        <authorList>
            <person name="Knapp D.G."/>
            <person name="Nemeth J.B."/>
            <person name="Barry K."/>
            <person name="Hainaut M."/>
            <person name="Henrissat B."/>
            <person name="Johnson J."/>
            <person name="Kuo A."/>
            <person name="Lim J.H.P."/>
            <person name="Lipzen A."/>
            <person name="Nolan M."/>
            <person name="Ohm R.A."/>
            <person name="Tamas L."/>
            <person name="Grigoriev I.V."/>
            <person name="Spatafora J.W."/>
            <person name="Nagy L.G."/>
            <person name="Kovacs G.M."/>
        </authorList>
    </citation>
    <scope>NUCLEOTIDE SEQUENCE [LARGE SCALE GENOMIC DNA]</scope>
    <source>
        <strain evidence="1 2">DSE2036</strain>
    </source>
</reference>
<proteinExistence type="predicted"/>
<dbReference type="Proteomes" id="UP000244855">
    <property type="component" value="Unassembled WGS sequence"/>
</dbReference>
<dbReference type="EMBL" id="KZ805321">
    <property type="protein sequence ID" value="PVI04467.1"/>
    <property type="molecule type" value="Genomic_DNA"/>
</dbReference>
<gene>
    <name evidence="1" type="ORF">DM02DRAFT_178329</name>
</gene>
<evidence type="ECO:0000313" key="1">
    <source>
        <dbReference type="EMBL" id="PVI04467.1"/>
    </source>
</evidence>
<sequence>MQYPCCRHADTEIDCTCTTDIALQQTEPSFQERSGFKWWGWLWRKVVGVGTGVGRYIRLWRWKLLRMGRKSPAARSNLQRPTCCSPTIQVVTAFLFNLPVIIPSIASISQVDVACFIIHSQMQQRQRLTFPASI</sequence>
<protein>
    <submittedName>
        <fullName evidence="1">Uncharacterized protein</fullName>
    </submittedName>
</protein>